<reference evidence="2" key="1">
    <citation type="journal article" date="2019" name="Int. J. Syst. Evol. Microbiol.">
        <title>The Global Catalogue of Microorganisms (GCM) 10K type strain sequencing project: providing services to taxonomists for standard genome sequencing and annotation.</title>
        <authorList>
            <consortium name="The Broad Institute Genomics Platform"/>
            <consortium name="The Broad Institute Genome Sequencing Center for Infectious Disease"/>
            <person name="Wu L."/>
            <person name="Ma J."/>
        </authorList>
    </citation>
    <scope>NUCLEOTIDE SEQUENCE [LARGE SCALE GENOMIC DNA]</scope>
    <source>
        <strain evidence="2">NBRC 15640</strain>
    </source>
</reference>
<proteinExistence type="predicted"/>
<sequence>MMNNYDDGLDTCGMCGNDIERGRELCRLCREQEEIDETFSDLNWSPE</sequence>
<evidence type="ECO:0000313" key="1">
    <source>
        <dbReference type="EMBL" id="GLQ71357.1"/>
    </source>
</evidence>
<accession>A0AAV5NMY0</accession>
<dbReference type="EMBL" id="BSNX01000005">
    <property type="protein sequence ID" value="GLQ71357.1"/>
    <property type="molecule type" value="Genomic_DNA"/>
</dbReference>
<dbReference type="AlphaFoldDB" id="A0AAV5NMY0"/>
<gene>
    <name evidence="1" type="ORF">GCM10007932_07170</name>
</gene>
<dbReference type="Proteomes" id="UP001156690">
    <property type="component" value="Unassembled WGS sequence"/>
</dbReference>
<protein>
    <submittedName>
        <fullName evidence="1">Uncharacterized protein</fullName>
    </submittedName>
</protein>
<evidence type="ECO:0000313" key="2">
    <source>
        <dbReference type="Proteomes" id="UP001156690"/>
    </source>
</evidence>
<keyword evidence="2" id="KW-1185">Reference proteome</keyword>
<comment type="caution">
    <text evidence="1">The sequence shown here is derived from an EMBL/GenBank/DDBJ whole genome shotgun (WGS) entry which is preliminary data.</text>
</comment>
<organism evidence="1 2">
    <name type="scientific">Vibrio penaeicida</name>
    <dbReference type="NCBI Taxonomy" id="104609"/>
    <lineage>
        <taxon>Bacteria</taxon>
        <taxon>Pseudomonadati</taxon>
        <taxon>Pseudomonadota</taxon>
        <taxon>Gammaproteobacteria</taxon>
        <taxon>Vibrionales</taxon>
        <taxon>Vibrionaceae</taxon>
        <taxon>Vibrio</taxon>
    </lineage>
</organism>
<name>A0AAV5NMY0_9VIBR</name>